<feature type="region of interest" description="Disordered" evidence="2">
    <location>
        <begin position="176"/>
        <end position="220"/>
    </location>
</feature>
<dbReference type="KEGG" id="bpb:bpr_I0892"/>
<name>E0S1F9_BUTPB</name>
<dbReference type="AlphaFoldDB" id="E0S1F9"/>
<dbReference type="HOGENOM" id="CLU_1254017_0_0_9"/>
<dbReference type="STRING" id="515622.bpr_I0892"/>
<dbReference type="eggNOG" id="ENOG50342W8">
    <property type="taxonomic scope" value="Bacteria"/>
</dbReference>
<sequence>MADINLKKLSRAELLEMMISFSEEAEAARQHEKELKEELEKEKLQMQHEFADERAAMLKSFDEEKAQMRAKFNEQKAQMQEKFDKDIMGLKARLAREKDELQRQVDDSLMKIENSQSLAEASIQLGGIMESAQKAADLYVNTLKKSAEAEYKELMLYIEKSKLRVQRAEKLQMQAIADKSGKTLEQVRNEAISETSDPEKDKSVEKSEPKKRTTRKKKDE</sequence>
<evidence type="ECO:0000313" key="3">
    <source>
        <dbReference type="EMBL" id="ADL33634.1"/>
    </source>
</evidence>
<gene>
    <name evidence="3" type="ordered locus">bpr_I0892</name>
</gene>
<proteinExistence type="predicted"/>
<evidence type="ECO:0000256" key="2">
    <source>
        <dbReference type="SAM" id="MobiDB-lite"/>
    </source>
</evidence>
<dbReference type="EMBL" id="CP001810">
    <property type="protein sequence ID" value="ADL33634.1"/>
    <property type="molecule type" value="Genomic_DNA"/>
</dbReference>
<dbReference type="RefSeq" id="WP_013280290.1">
    <property type="nucleotide sequence ID" value="NC_014387.1"/>
</dbReference>
<reference evidence="3 4" key="1">
    <citation type="journal article" date="2010" name="PLoS ONE">
        <title>The glycobiome of the rumen bacterium Butyrivibrio proteoclasticus B316(T) highlights adaptation to a polysaccharide-rich environment.</title>
        <authorList>
            <person name="Kelly W.J."/>
            <person name="Leahy S.C."/>
            <person name="Altermann E."/>
            <person name="Yeoman C.J."/>
            <person name="Dunne J.C."/>
            <person name="Kong Z."/>
            <person name="Pacheco D.M."/>
            <person name="Li D."/>
            <person name="Noel S.J."/>
            <person name="Moon C.D."/>
            <person name="Cookson A.L."/>
            <person name="Attwood G.T."/>
        </authorList>
    </citation>
    <scope>NUCLEOTIDE SEQUENCE [LARGE SCALE GENOMIC DNA]</scope>
    <source>
        <strain evidence="4">ATCC 51982 / DSM 14932 / B316</strain>
    </source>
</reference>
<evidence type="ECO:0000313" key="4">
    <source>
        <dbReference type="Proteomes" id="UP000001299"/>
    </source>
</evidence>
<feature type="compositionally biased region" description="Basic and acidic residues" evidence="2">
    <location>
        <begin position="197"/>
        <end position="220"/>
    </location>
</feature>
<accession>E0S1F9</accession>
<keyword evidence="4" id="KW-1185">Reference proteome</keyword>
<feature type="coiled-coil region" evidence="1">
    <location>
        <begin position="18"/>
        <end position="118"/>
    </location>
</feature>
<evidence type="ECO:0000256" key="1">
    <source>
        <dbReference type="SAM" id="Coils"/>
    </source>
</evidence>
<feature type="compositionally biased region" description="Basic and acidic residues" evidence="2">
    <location>
        <begin position="179"/>
        <end position="188"/>
    </location>
</feature>
<dbReference type="Proteomes" id="UP000001299">
    <property type="component" value="Chromosome 1"/>
</dbReference>
<protein>
    <submittedName>
        <fullName evidence="3">Uncharacterized protein</fullName>
    </submittedName>
</protein>
<organism evidence="3 4">
    <name type="scientific">Butyrivibrio proteoclasticus (strain ATCC 51982 / DSM 14932 / B316)</name>
    <name type="common">Clostridium proteoclasticum</name>
    <dbReference type="NCBI Taxonomy" id="515622"/>
    <lineage>
        <taxon>Bacteria</taxon>
        <taxon>Bacillati</taxon>
        <taxon>Bacillota</taxon>
        <taxon>Clostridia</taxon>
        <taxon>Lachnospirales</taxon>
        <taxon>Lachnospiraceae</taxon>
        <taxon>Butyrivibrio</taxon>
    </lineage>
</organism>
<keyword evidence="1" id="KW-0175">Coiled coil</keyword>